<reference evidence="1 2" key="1">
    <citation type="submission" date="2019-02" db="EMBL/GenBank/DDBJ databases">
        <title>Genome sequencing of the rare red list fungi Hericium alpestre (H. flagellum).</title>
        <authorList>
            <person name="Buettner E."/>
            <person name="Kellner H."/>
        </authorList>
    </citation>
    <scope>NUCLEOTIDE SEQUENCE [LARGE SCALE GENOMIC DNA]</scope>
    <source>
        <strain evidence="1 2">DSM 108284</strain>
    </source>
</reference>
<gene>
    <name evidence="1" type="ORF">EWM64_g5780</name>
</gene>
<sequence length="149" mass="16304">MTSFYANQNLTSTPNPDWSLDFYDSIPASRAGLPQALLPSVQDIEKLDPPQEQPLATLLSNLLIPCPPHCGDDVALTGLLDELAHPDEFPSLPPGTVEPFTAGRTLAAEEVQQAFSFMSTYDHLRPTSLSSFILTLSTRLCACLRSFIR</sequence>
<dbReference type="Proteomes" id="UP000298061">
    <property type="component" value="Unassembled WGS sequence"/>
</dbReference>
<proteinExistence type="predicted"/>
<dbReference type="EMBL" id="SFCI01000722">
    <property type="protein sequence ID" value="TFY78237.1"/>
    <property type="molecule type" value="Genomic_DNA"/>
</dbReference>
<keyword evidence="2" id="KW-1185">Reference proteome</keyword>
<evidence type="ECO:0000313" key="1">
    <source>
        <dbReference type="EMBL" id="TFY78237.1"/>
    </source>
</evidence>
<protein>
    <submittedName>
        <fullName evidence="1">Uncharacterized protein</fullName>
    </submittedName>
</protein>
<dbReference type="AlphaFoldDB" id="A0A4Y9ZW01"/>
<organism evidence="1 2">
    <name type="scientific">Hericium alpestre</name>
    <dbReference type="NCBI Taxonomy" id="135208"/>
    <lineage>
        <taxon>Eukaryota</taxon>
        <taxon>Fungi</taxon>
        <taxon>Dikarya</taxon>
        <taxon>Basidiomycota</taxon>
        <taxon>Agaricomycotina</taxon>
        <taxon>Agaricomycetes</taxon>
        <taxon>Russulales</taxon>
        <taxon>Hericiaceae</taxon>
        <taxon>Hericium</taxon>
    </lineage>
</organism>
<name>A0A4Y9ZW01_9AGAM</name>
<comment type="caution">
    <text evidence="1">The sequence shown here is derived from an EMBL/GenBank/DDBJ whole genome shotgun (WGS) entry which is preliminary data.</text>
</comment>
<accession>A0A4Y9ZW01</accession>
<evidence type="ECO:0000313" key="2">
    <source>
        <dbReference type="Proteomes" id="UP000298061"/>
    </source>
</evidence>